<protein>
    <recommendedName>
        <fullName evidence="2">Tesmin/TSO1-like CXC domain-containing protein</fullName>
    </recommendedName>
</protein>
<comment type="caution">
    <text evidence="3">The sequence shown here is derived from an EMBL/GenBank/DDBJ whole genome shotgun (WGS) entry which is preliminary data.</text>
</comment>
<feature type="domain" description="Tesmin/TSO1-like CXC" evidence="2">
    <location>
        <begin position="165"/>
        <end position="209"/>
    </location>
</feature>
<gene>
    <name evidence="3" type="ORF">BPOR_0832g00010</name>
</gene>
<evidence type="ECO:0000313" key="4">
    <source>
        <dbReference type="Proteomes" id="UP000297280"/>
    </source>
</evidence>
<evidence type="ECO:0000259" key="2">
    <source>
        <dbReference type="SMART" id="SM01114"/>
    </source>
</evidence>
<feature type="compositionally biased region" description="Polar residues" evidence="1">
    <location>
        <begin position="114"/>
        <end position="125"/>
    </location>
</feature>
<dbReference type="InterPro" id="IPR033467">
    <property type="entry name" value="Tesmin/TSO1-like_CXC"/>
</dbReference>
<accession>A0A4Z1K8K3</accession>
<dbReference type="Proteomes" id="UP000297280">
    <property type="component" value="Unassembled WGS sequence"/>
</dbReference>
<name>A0A4Z1K8K3_9HELO</name>
<evidence type="ECO:0000256" key="1">
    <source>
        <dbReference type="SAM" id="MobiDB-lite"/>
    </source>
</evidence>
<evidence type="ECO:0000313" key="3">
    <source>
        <dbReference type="EMBL" id="TGO82431.1"/>
    </source>
</evidence>
<dbReference type="OrthoDB" id="3526938at2759"/>
<dbReference type="STRING" id="87229.A0A4Z1K8K3"/>
<proteinExistence type="predicted"/>
<organism evidence="3 4">
    <name type="scientific">Botrytis porri</name>
    <dbReference type="NCBI Taxonomy" id="87229"/>
    <lineage>
        <taxon>Eukaryota</taxon>
        <taxon>Fungi</taxon>
        <taxon>Dikarya</taxon>
        <taxon>Ascomycota</taxon>
        <taxon>Pezizomycotina</taxon>
        <taxon>Leotiomycetes</taxon>
        <taxon>Helotiales</taxon>
        <taxon>Sclerotiniaceae</taxon>
        <taxon>Botrytis</taxon>
    </lineage>
</organism>
<sequence length="285" mass="31335">MVSSRSKAGAPRPPKRRQARFTTTSAKTLQDLLRNFKPSQLRTVIDEALNNGNVTKFIRDIHARLSRELPIEDHCQPLVAGGVPINDEVVESIEKSPVKLRQCALVSAPEDLSVTATNGNLPTPRSSREPKEIPMTPEPWMTPEPQSNAQPSPLPEAEQYIPPPVRFTTCNCRSGCISTRCKCFKFGRGCSPSLSSSCKCESCANMLNDLSVFFGSPKSSGSPVAASPDFLKWIRKESRNGRFDLIHQDTIEELRSMLMGVEYGDMSSPPQFPAFSGKLRGIGKA</sequence>
<feature type="region of interest" description="Disordered" evidence="1">
    <location>
        <begin position="114"/>
        <end position="156"/>
    </location>
</feature>
<dbReference type="EMBL" id="PQXO01000829">
    <property type="protein sequence ID" value="TGO82431.1"/>
    <property type="molecule type" value="Genomic_DNA"/>
</dbReference>
<dbReference type="AlphaFoldDB" id="A0A4Z1K8K3"/>
<dbReference type="SMART" id="SM01114">
    <property type="entry name" value="CXC"/>
    <property type="match status" value="1"/>
</dbReference>
<keyword evidence="4" id="KW-1185">Reference proteome</keyword>
<reference evidence="3 4" key="1">
    <citation type="submission" date="2017-12" db="EMBL/GenBank/DDBJ databases">
        <title>Comparative genomics of Botrytis spp.</title>
        <authorList>
            <person name="Valero-Jimenez C.A."/>
            <person name="Tapia P."/>
            <person name="Veloso J."/>
            <person name="Silva-Moreno E."/>
            <person name="Staats M."/>
            <person name="Valdes J.H."/>
            <person name="Van Kan J.A.L."/>
        </authorList>
    </citation>
    <scope>NUCLEOTIDE SEQUENCE [LARGE SCALE GENOMIC DNA]</scope>
    <source>
        <strain evidence="3 4">MUCL3349</strain>
    </source>
</reference>
<feature type="region of interest" description="Disordered" evidence="1">
    <location>
        <begin position="1"/>
        <end position="20"/>
    </location>
</feature>